<evidence type="ECO:0000313" key="4">
    <source>
        <dbReference type="Proteomes" id="UP000057181"/>
    </source>
</evidence>
<organism evidence="2 4">
    <name type="scientific">Kocuria flava</name>
    <dbReference type="NCBI Taxonomy" id="446860"/>
    <lineage>
        <taxon>Bacteria</taxon>
        <taxon>Bacillati</taxon>
        <taxon>Actinomycetota</taxon>
        <taxon>Actinomycetes</taxon>
        <taxon>Micrococcales</taxon>
        <taxon>Micrococcaceae</taxon>
        <taxon>Kocuria</taxon>
    </lineage>
</organism>
<reference evidence="3 5" key="2">
    <citation type="submission" date="2019-07" db="EMBL/GenBank/DDBJ databases">
        <title>Whole genome shotgun sequence of Kocuria flava NBRC 107626.</title>
        <authorList>
            <person name="Hosoyama A."/>
            <person name="Uohara A."/>
            <person name="Ohji S."/>
            <person name="Ichikawa N."/>
        </authorList>
    </citation>
    <scope>NUCLEOTIDE SEQUENCE [LARGE SCALE GENOMIC DNA]</scope>
    <source>
        <strain evidence="3 5">NBRC 107626</strain>
    </source>
</reference>
<dbReference type="Gene3D" id="3.50.50.60">
    <property type="entry name" value="FAD/NAD(P)-binding domain"/>
    <property type="match status" value="1"/>
</dbReference>
<dbReference type="SUPFAM" id="SSF51905">
    <property type="entry name" value="FAD/NAD(P)-binding domain"/>
    <property type="match status" value="1"/>
</dbReference>
<dbReference type="Proteomes" id="UP000057181">
    <property type="component" value="Chromosome"/>
</dbReference>
<evidence type="ECO:0000313" key="5">
    <source>
        <dbReference type="Proteomes" id="UP000321155"/>
    </source>
</evidence>
<evidence type="ECO:0008006" key="6">
    <source>
        <dbReference type="Google" id="ProtNLM"/>
    </source>
</evidence>
<dbReference type="EMBL" id="CP013254">
    <property type="protein sequence ID" value="ALU40207.1"/>
    <property type="molecule type" value="Genomic_DNA"/>
</dbReference>
<evidence type="ECO:0000313" key="2">
    <source>
        <dbReference type="EMBL" id="ALU40207.1"/>
    </source>
</evidence>
<keyword evidence="5" id="KW-1185">Reference proteome</keyword>
<name>A0A0U3HXJ6_9MICC</name>
<dbReference type="EMBL" id="BJZR01000105">
    <property type="protein sequence ID" value="GEO93333.1"/>
    <property type="molecule type" value="Genomic_DNA"/>
</dbReference>
<gene>
    <name evidence="2" type="ORF">AS188_11100</name>
    <name evidence="3" type="ORF">KFL01_26390</name>
</gene>
<dbReference type="AlphaFoldDB" id="A0A0U3HXJ6"/>
<dbReference type="RefSeq" id="WP_058858908.1">
    <property type="nucleotide sequence ID" value="NZ_BJZR01000105.1"/>
</dbReference>
<protein>
    <recommendedName>
        <fullName evidence="6">FAD-binding domain-containing protein</fullName>
    </recommendedName>
</protein>
<reference evidence="2 4" key="1">
    <citation type="submission" date="2015-11" db="EMBL/GenBank/DDBJ databases">
        <title>Complete Genome Sequence of Kocuria flava strain HO-9041.</title>
        <authorList>
            <person name="Zhou M."/>
            <person name="Dai J."/>
        </authorList>
    </citation>
    <scope>NUCLEOTIDE SEQUENCE [LARGE SCALE GENOMIC DNA]</scope>
    <source>
        <strain evidence="2 4">HO-9041</strain>
    </source>
</reference>
<evidence type="ECO:0000313" key="3">
    <source>
        <dbReference type="EMBL" id="GEO93333.1"/>
    </source>
</evidence>
<dbReference type="Proteomes" id="UP000321155">
    <property type="component" value="Unassembled WGS sequence"/>
</dbReference>
<dbReference type="InterPro" id="IPR036188">
    <property type="entry name" value="FAD/NAD-bd_sf"/>
</dbReference>
<accession>A0A0U3HXJ6</accession>
<sequence length="129" mass="13097">MHVVVCGAGTAGPALALPLHRQGADAPVVEAAPGPRTEGWVLDFFGPGHAAARMGLLPRLQELSRPVEELVRAGAPPWRPTCSWATTGCAPGCARPPSARSRCGCSGCTPRPSPSRIPPCTPPSAGGCG</sequence>
<feature type="compositionally biased region" description="Pro residues" evidence="1">
    <location>
        <begin position="111"/>
        <end position="122"/>
    </location>
</feature>
<dbReference type="KEGG" id="kfv:AS188_11100"/>
<evidence type="ECO:0000256" key="1">
    <source>
        <dbReference type="SAM" id="MobiDB-lite"/>
    </source>
</evidence>
<dbReference type="STRING" id="446860.AS188_11100"/>
<feature type="region of interest" description="Disordered" evidence="1">
    <location>
        <begin position="107"/>
        <end position="129"/>
    </location>
</feature>
<proteinExistence type="predicted"/>